<sequence length="151" mass="15973">MRLSLALALLATSIGVASAQTQPAPQQPQRPGNANLRPVPDGPGIRSAELQGLDKVTARTQRFYVPVGKSTRFGTLEITVGDCLVNVPEAPPESVAYLTIVDHKPGQAEEKLFSGWMFASTPSLSALDHGVYDVRVLSCTMAQGSAPSSSR</sequence>
<feature type="compositionally biased region" description="Low complexity" evidence="1">
    <location>
        <begin position="18"/>
        <end position="34"/>
    </location>
</feature>
<reference evidence="3 4" key="1">
    <citation type="submission" date="2021-11" db="EMBL/GenBank/DDBJ databases">
        <authorList>
            <person name="Lee D.-H."/>
            <person name="Kim S.-B."/>
        </authorList>
    </citation>
    <scope>NUCLEOTIDE SEQUENCE [LARGE SCALE GENOMIC DNA]</scope>
    <source>
        <strain evidence="3 4">KCTC 52223</strain>
    </source>
</reference>
<feature type="signal peptide" evidence="2">
    <location>
        <begin position="1"/>
        <end position="19"/>
    </location>
</feature>
<evidence type="ECO:0000256" key="1">
    <source>
        <dbReference type="SAM" id="MobiDB-lite"/>
    </source>
</evidence>
<dbReference type="Proteomes" id="UP001198862">
    <property type="component" value="Unassembled WGS sequence"/>
</dbReference>
<comment type="caution">
    <text evidence="3">The sequence shown here is derived from an EMBL/GenBank/DDBJ whole genome shotgun (WGS) entry which is preliminary data.</text>
</comment>
<feature type="region of interest" description="Disordered" evidence="1">
    <location>
        <begin position="18"/>
        <end position="46"/>
    </location>
</feature>
<evidence type="ECO:0000256" key="2">
    <source>
        <dbReference type="SAM" id="SignalP"/>
    </source>
</evidence>
<evidence type="ECO:0000313" key="3">
    <source>
        <dbReference type="EMBL" id="MCC8427946.1"/>
    </source>
</evidence>
<feature type="chain" id="PRO_5046661745" evidence="2">
    <location>
        <begin position="20"/>
        <end position="151"/>
    </location>
</feature>
<protein>
    <submittedName>
        <fullName evidence="3">DUF2155 domain-containing protein</fullName>
    </submittedName>
</protein>
<proteinExistence type="predicted"/>
<evidence type="ECO:0000313" key="4">
    <source>
        <dbReference type="Proteomes" id="UP001198862"/>
    </source>
</evidence>
<dbReference type="Pfam" id="PF09923">
    <property type="entry name" value="DUF2155"/>
    <property type="match status" value="1"/>
</dbReference>
<keyword evidence="4" id="KW-1185">Reference proteome</keyword>
<organism evidence="3 4">
    <name type="scientific">Reyranella aquatilis</name>
    <dbReference type="NCBI Taxonomy" id="2035356"/>
    <lineage>
        <taxon>Bacteria</taxon>
        <taxon>Pseudomonadati</taxon>
        <taxon>Pseudomonadota</taxon>
        <taxon>Alphaproteobacteria</taxon>
        <taxon>Hyphomicrobiales</taxon>
        <taxon>Reyranellaceae</taxon>
        <taxon>Reyranella</taxon>
    </lineage>
</organism>
<gene>
    <name evidence="3" type="ORF">LJ725_03145</name>
</gene>
<dbReference type="EMBL" id="JAJISD010000001">
    <property type="protein sequence ID" value="MCC8427946.1"/>
    <property type="molecule type" value="Genomic_DNA"/>
</dbReference>
<name>A0ABS8KPE6_9HYPH</name>
<dbReference type="RefSeq" id="WP_230549154.1">
    <property type="nucleotide sequence ID" value="NZ_JAJISD010000001.1"/>
</dbReference>
<dbReference type="InterPro" id="IPR019225">
    <property type="entry name" value="DUF2155"/>
</dbReference>
<accession>A0ABS8KPE6</accession>
<keyword evidence="2" id="KW-0732">Signal</keyword>